<dbReference type="OrthoDB" id="9808041at2"/>
<comment type="similarity">
    <text evidence="3 6">Belongs to the DHNA family.</text>
</comment>
<dbReference type="EC" id="4.1.2.25" evidence="6"/>
<keyword evidence="4 6" id="KW-0289">Folate biosynthesis</keyword>
<dbReference type="PANTHER" id="PTHR42844:SF1">
    <property type="entry name" value="DIHYDRONEOPTERIN ALDOLASE 1-RELATED"/>
    <property type="match status" value="1"/>
</dbReference>
<evidence type="ECO:0000313" key="8">
    <source>
        <dbReference type="EMBL" id="THV25844.1"/>
    </source>
</evidence>
<dbReference type="Proteomes" id="UP000308828">
    <property type="component" value="Unassembled WGS sequence"/>
</dbReference>
<protein>
    <recommendedName>
        <fullName evidence="6">7,8-dihydroneopterin aldolase</fullName>
        <ecNumber evidence="6">4.1.2.25</ecNumber>
    </recommendedName>
</protein>
<feature type="domain" description="Dihydroneopterin aldolase/epimerase" evidence="7">
    <location>
        <begin position="4"/>
        <end position="117"/>
    </location>
</feature>
<dbReference type="InterPro" id="IPR006157">
    <property type="entry name" value="FolB_dom"/>
</dbReference>
<dbReference type="InterPro" id="IPR043133">
    <property type="entry name" value="GTP-CH-I_C/QueF"/>
</dbReference>
<dbReference type="SMART" id="SM00905">
    <property type="entry name" value="FolB"/>
    <property type="match status" value="1"/>
</dbReference>
<comment type="function">
    <text evidence="6">Catalyzes the conversion of 7,8-dihydroneopterin to 6-hydroxymethyl-7,8-dihydropterin.</text>
</comment>
<dbReference type="AlphaFoldDB" id="A0A4S8PC49"/>
<reference evidence="8 9" key="1">
    <citation type="submission" date="2019-04" db="EMBL/GenBank/DDBJ databases">
        <title>Genome sequence of strain shin9-1.</title>
        <authorList>
            <person name="Gao J."/>
            <person name="Sun J."/>
        </authorList>
    </citation>
    <scope>NUCLEOTIDE SEQUENCE [LARGE SCALE GENOMIC DNA]</scope>
    <source>
        <strain evidence="9">shin9-1</strain>
    </source>
</reference>
<dbReference type="PANTHER" id="PTHR42844">
    <property type="entry name" value="DIHYDRONEOPTERIN ALDOLASE 1-RELATED"/>
    <property type="match status" value="1"/>
</dbReference>
<dbReference type="UniPathway" id="UPA00077">
    <property type="reaction ID" value="UER00154"/>
</dbReference>
<keyword evidence="9" id="KW-1185">Reference proteome</keyword>
<dbReference type="GO" id="GO:0004150">
    <property type="term" value="F:dihydroneopterin aldolase activity"/>
    <property type="evidence" value="ECO:0007669"/>
    <property type="project" value="UniProtKB-UniRule"/>
</dbReference>
<evidence type="ECO:0000256" key="4">
    <source>
        <dbReference type="ARBA" id="ARBA00022909"/>
    </source>
</evidence>
<dbReference type="GO" id="GO:0005737">
    <property type="term" value="C:cytoplasm"/>
    <property type="evidence" value="ECO:0007669"/>
    <property type="project" value="TreeGrafter"/>
</dbReference>
<evidence type="ECO:0000256" key="2">
    <source>
        <dbReference type="ARBA" id="ARBA00005013"/>
    </source>
</evidence>
<dbReference type="GO" id="GO:0046656">
    <property type="term" value="P:folic acid biosynthetic process"/>
    <property type="evidence" value="ECO:0007669"/>
    <property type="project" value="UniProtKB-UniRule"/>
</dbReference>
<evidence type="ECO:0000259" key="7">
    <source>
        <dbReference type="SMART" id="SM00905"/>
    </source>
</evidence>
<evidence type="ECO:0000256" key="1">
    <source>
        <dbReference type="ARBA" id="ARBA00001353"/>
    </source>
</evidence>
<dbReference type="CDD" id="cd00534">
    <property type="entry name" value="DHNA_DHNTPE"/>
    <property type="match status" value="1"/>
</dbReference>
<evidence type="ECO:0000313" key="9">
    <source>
        <dbReference type="Proteomes" id="UP000308828"/>
    </source>
</evidence>
<dbReference type="NCBIfam" id="TIGR00525">
    <property type="entry name" value="folB"/>
    <property type="match status" value="1"/>
</dbReference>
<proteinExistence type="inferred from homology"/>
<dbReference type="Gene3D" id="3.30.1130.10">
    <property type="match status" value="1"/>
</dbReference>
<comment type="pathway">
    <text evidence="2 6">Cofactor biosynthesis; tetrahydrofolate biosynthesis; 2-amino-4-hydroxy-6-hydroxymethyl-7,8-dihydropteridine diphosphate from 7,8-dihydroneopterin triphosphate: step 3/4.</text>
</comment>
<evidence type="ECO:0000256" key="6">
    <source>
        <dbReference type="RuleBase" id="RU362079"/>
    </source>
</evidence>
<comment type="catalytic activity">
    <reaction evidence="1 6">
        <text>7,8-dihydroneopterin = 6-hydroxymethyl-7,8-dihydropterin + glycolaldehyde</text>
        <dbReference type="Rhea" id="RHEA:10540"/>
        <dbReference type="ChEBI" id="CHEBI:17001"/>
        <dbReference type="ChEBI" id="CHEBI:17071"/>
        <dbReference type="ChEBI" id="CHEBI:44841"/>
        <dbReference type="EC" id="4.1.2.25"/>
    </reaction>
</comment>
<dbReference type="InterPro" id="IPR006156">
    <property type="entry name" value="Dihydroneopterin_aldolase"/>
</dbReference>
<sequence>MFTITLKNCAFFAHHGVFAEEAVLGQRFYVDVEFDVDAERAAETDTLDGTVHYGIAFEVIEGIVTGARKQLIEALALAVARGLLDRFEEILRVRVTLRKPSAPIAGVLDYVQVSVEQSRV</sequence>
<dbReference type="EMBL" id="STGV01000001">
    <property type="protein sequence ID" value="THV25844.1"/>
    <property type="molecule type" value="Genomic_DNA"/>
</dbReference>
<dbReference type="GO" id="GO:0046654">
    <property type="term" value="P:tetrahydrofolate biosynthetic process"/>
    <property type="evidence" value="ECO:0007669"/>
    <property type="project" value="UniProtKB-UniRule"/>
</dbReference>
<dbReference type="SUPFAM" id="SSF55620">
    <property type="entry name" value="Tetrahydrobiopterin biosynthesis enzymes-like"/>
    <property type="match status" value="1"/>
</dbReference>
<dbReference type="NCBIfam" id="TIGR00526">
    <property type="entry name" value="folB_dom"/>
    <property type="match status" value="1"/>
</dbReference>
<organism evidence="8 9">
    <name type="scientific">Peteryoungia ipomoeae</name>
    <dbReference type="NCBI Taxonomy" id="1210932"/>
    <lineage>
        <taxon>Bacteria</taxon>
        <taxon>Pseudomonadati</taxon>
        <taxon>Pseudomonadota</taxon>
        <taxon>Alphaproteobacteria</taxon>
        <taxon>Hyphomicrobiales</taxon>
        <taxon>Rhizobiaceae</taxon>
        <taxon>Peteryoungia</taxon>
    </lineage>
</organism>
<name>A0A4S8PC49_9HYPH</name>
<dbReference type="Pfam" id="PF02152">
    <property type="entry name" value="FolB"/>
    <property type="match status" value="1"/>
</dbReference>
<comment type="caution">
    <text evidence="8">The sequence shown here is derived from an EMBL/GenBank/DDBJ whole genome shotgun (WGS) entry which is preliminary data.</text>
</comment>
<keyword evidence="5 6" id="KW-0456">Lyase</keyword>
<gene>
    <name evidence="8" type="primary">folB</name>
    <name evidence="8" type="ORF">FAA97_01805</name>
</gene>
<evidence type="ECO:0000256" key="5">
    <source>
        <dbReference type="ARBA" id="ARBA00023239"/>
    </source>
</evidence>
<accession>A0A4S8PC49</accession>
<dbReference type="RefSeq" id="WP_136597678.1">
    <property type="nucleotide sequence ID" value="NZ_STGV01000001.1"/>
</dbReference>
<evidence type="ECO:0000256" key="3">
    <source>
        <dbReference type="ARBA" id="ARBA00005708"/>
    </source>
</evidence>